<protein>
    <recommendedName>
        <fullName evidence="7">UvrABC system protein C</fullName>
        <shortName evidence="7">Protein UvrC</shortName>
    </recommendedName>
    <alternativeName>
        <fullName evidence="7">Excinuclease ABC subunit C</fullName>
    </alternativeName>
</protein>
<comment type="function">
    <text evidence="7">The UvrABC repair system catalyzes the recognition and processing of DNA lesions. UvrC both incises the 5' and 3' sides of the lesion. The N-terminal half is responsible for the 3' incision and the C-terminal half is responsible for the 5' incision.</text>
</comment>
<keyword evidence="4 7" id="KW-0267">Excision nuclease</keyword>
<dbReference type="NCBIfam" id="NF001824">
    <property type="entry name" value="PRK00558.1-5"/>
    <property type="match status" value="1"/>
</dbReference>
<keyword evidence="1 7" id="KW-0963">Cytoplasm</keyword>
<dbReference type="InterPro" id="IPR038476">
    <property type="entry name" value="UvrC_RNase_H_dom_sf"/>
</dbReference>
<dbReference type="Gene3D" id="3.40.1440.10">
    <property type="entry name" value="GIY-YIG endonuclease"/>
    <property type="match status" value="1"/>
</dbReference>
<dbReference type="Gene3D" id="1.10.150.20">
    <property type="entry name" value="5' to 3' exonuclease, C-terminal subdomain"/>
    <property type="match status" value="1"/>
</dbReference>
<dbReference type="PROSITE" id="PS50164">
    <property type="entry name" value="GIY_YIG"/>
    <property type="match status" value="1"/>
</dbReference>
<dbReference type="Pfam" id="PF02151">
    <property type="entry name" value="UVR"/>
    <property type="match status" value="1"/>
</dbReference>
<dbReference type="PANTHER" id="PTHR30562">
    <property type="entry name" value="UVRC/OXIDOREDUCTASE"/>
    <property type="match status" value="1"/>
</dbReference>
<dbReference type="SUPFAM" id="SSF47781">
    <property type="entry name" value="RuvA domain 2-like"/>
    <property type="match status" value="1"/>
</dbReference>
<dbReference type="GO" id="GO:0009380">
    <property type="term" value="C:excinuclease repair complex"/>
    <property type="evidence" value="ECO:0007669"/>
    <property type="project" value="InterPro"/>
</dbReference>
<evidence type="ECO:0000256" key="3">
    <source>
        <dbReference type="ARBA" id="ARBA00022769"/>
    </source>
</evidence>
<dbReference type="Pfam" id="PF22920">
    <property type="entry name" value="UvrC_RNaseH"/>
    <property type="match status" value="1"/>
</dbReference>
<evidence type="ECO:0000256" key="2">
    <source>
        <dbReference type="ARBA" id="ARBA00022763"/>
    </source>
</evidence>
<evidence type="ECO:0000256" key="1">
    <source>
        <dbReference type="ARBA" id="ARBA00022490"/>
    </source>
</evidence>
<feature type="domain" description="GIY-YIG" evidence="9">
    <location>
        <begin position="14"/>
        <end position="91"/>
    </location>
</feature>
<reference evidence="11" key="2">
    <citation type="journal article" date="2021" name="PeerJ">
        <title>Extensive microbial diversity within the chicken gut microbiome revealed by metagenomics and culture.</title>
        <authorList>
            <person name="Gilroy R."/>
            <person name="Ravi A."/>
            <person name="Getino M."/>
            <person name="Pursley I."/>
            <person name="Horton D.L."/>
            <person name="Alikhan N.F."/>
            <person name="Baker D."/>
            <person name="Gharbi K."/>
            <person name="Hall N."/>
            <person name="Watson M."/>
            <person name="Adriaenssens E.M."/>
            <person name="Foster-Nyarko E."/>
            <person name="Jarju S."/>
            <person name="Secka A."/>
            <person name="Antonio M."/>
            <person name="Oren A."/>
            <person name="Chaudhuri R.R."/>
            <person name="La Ragione R."/>
            <person name="Hildebrand F."/>
            <person name="Pallen M.J."/>
        </authorList>
    </citation>
    <scope>NUCLEOTIDE SEQUENCE</scope>
    <source>
        <strain evidence="11">ChiHile30-977</strain>
    </source>
</reference>
<dbReference type="Gene3D" id="3.30.420.340">
    <property type="entry name" value="UvrC, RNAse H endonuclease domain"/>
    <property type="match status" value="1"/>
</dbReference>
<evidence type="ECO:0000259" key="8">
    <source>
        <dbReference type="PROSITE" id="PS50151"/>
    </source>
</evidence>
<feature type="domain" description="UvrC family homology region profile" evidence="10">
    <location>
        <begin position="253"/>
        <end position="496"/>
    </location>
</feature>
<feature type="domain" description="UVR" evidence="8">
    <location>
        <begin position="202"/>
        <end position="237"/>
    </location>
</feature>
<dbReference type="Pfam" id="PF14520">
    <property type="entry name" value="HHH_5"/>
    <property type="match status" value="1"/>
</dbReference>
<comment type="subunit">
    <text evidence="7">Interacts with UvrB in an incision complex.</text>
</comment>
<dbReference type="CDD" id="cd10434">
    <property type="entry name" value="GIY-YIG_UvrC_Cho"/>
    <property type="match status" value="1"/>
</dbReference>
<dbReference type="InterPro" id="IPR000305">
    <property type="entry name" value="GIY-YIG_endonuc"/>
</dbReference>
<dbReference type="Pfam" id="PF01541">
    <property type="entry name" value="GIY-YIG"/>
    <property type="match status" value="1"/>
</dbReference>
<dbReference type="InterPro" id="IPR036876">
    <property type="entry name" value="UVR_dom_sf"/>
</dbReference>
<evidence type="ECO:0000256" key="5">
    <source>
        <dbReference type="ARBA" id="ARBA00023204"/>
    </source>
</evidence>
<keyword evidence="2 7" id="KW-0227">DNA damage</keyword>
<evidence type="ECO:0000313" key="11">
    <source>
        <dbReference type="EMBL" id="HIQ62590.1"/>
    </source>
</evidence>
<comment type="caution">
    <text evidence="11">The sequence shown here is derived from an EMBL/GenBank/DDBJ whole genome shotgun (WGS) entry which is preliminary data.</text>
</comment>
<evidence type="ECO:0000256" key="7">
    <source>
        <dbReference type="HAMAP-Rule" id="MF_00203"/>
    </source>
</evidence>
<evidence type="ECO:0000256" key="4">
    <source>
        <dbReference type="ARBA" id="ARBA00022881"/>
    </source>
</evidence>
<dbReference type="InterPro" id="IPR047296">
    <property type="entry name" value="GIY-YIG_UvrC_Cho"/>
</dbReference>
<dbReference type="InterPro" id="IPR004791">
    <property type="entry name" value="UvrC"/>
</dbReference>
<reference evidence="11" key="1">
    <citation type="submission" date="2020-10" db="EMBL/GenBank/DDBJ databases">
        <authorList>
            <person name="Gilroy R."/>
        </authorList>
    </citation>
    <scope>NUCLEOTIDE SEQUENCE</scope>
    <source>
        <strain evidence="11">ChiHile30-977</strain>
    </source>
</reference>
<dbReference type="PANTHER" id="PTHR30562:SF1">
    <property type="entry name" value="UVRABC SYSTEM PROTEIN C"/>
    <property type="match status" value="1"/>
</dbReference>
<dbReference type="Gene3D" id="4.10.860.10">
    <property type="entry name" value="UVR domain"/>
    <property type="match status" value="1"/>
</dbReference>
<dbReference type="HAMAP" id="MF_00203">
    <property type="entry name" value="UvrC"/>
    <property type="match status" value="1"/>
</dbReference>
<dbReference type="SMART" id="SM00465">
    <property type="entry name" value="GIYc"/>
    <property type="match status" value="1"/>
</dbReference>
<proteinExistence type="inferred from homology"/>
<comment type="subcellular location">
    <subcellularLocation>
        <location evidence="7">Cytoplasm</location>
    </subcellularLocation>
</comment>
<accession>A0A9D0YVF3</accession>
<evidence type="ECO:0000259" key="9">
    <source>
        <dbReference type="PROSITE" id="PS50164"/>
    </source>
</evidence>
<keyword evidence="3 7" id="KW-0228">DNA excision</keyword>
<dbReference type="GO" id="GO:0005737">
    <property type="term" value="C:cytoplasm"/>
    <property type="evidence" value="ECO:0007669"/>
    <property type="project" value="UniProtKB-SubCell"/>
</dbReference>
<dbReference type="PROSITE" id="PS50151">
    <property type="entry name" value="UVR"/>
    <property type="match status" value="1"/>
</dbReference>
<evidence type="ECO:0000313" key="12">
    <source>
        <dbReference type="Proteomes" id="UP000886819"/>
    </source>
</evidence>
<dbReference type="InterPro" id="IPR001162">
    <property type="entry name" value="UvrC_RNase_H_dom"/>
</dbReference>
<dbReference type="InterPro" id="IPR050066">
    <property type="entry name" value="UvrABC_protein_C"/>
</dbReference>
<dbReference type="PROSITE" id="PS50165">
    <property type="entry name" value="UVRC"/>
    <property type="match status" value="1"/>
</dbReference>
<dbReference type="GO" id="GO:0009432">
    <property type="term" value="P:SOS response"/>
    <property type="evidence" value="ECO:0007669"/>
    <property type="project" value="UniProtKB-UniRule"/>
</dbReference>
<dbReference type="AlphaFoldDB" id="A0A9D0YVF3"/>
<dbReference type="FunFam" id="3.40.1440.10:FF:000001">
    <property type="entry name" value="UvrABC system protein C"/>
    <property type="match status" value="1"/>
</dbReference>
<evidence type="ECO:0000256" key="6">
    <source>
        <dbReference type="ARBA" id="ARBA00023236"/>
    </source>
</evidence>
<dbReference type="SUPFAM" id="SSF46600">
    <property type="entry name" value="C-terminal UvrC-binding domain of UvrB"/>
    <property type="match status" value="1"/>
</dbReference>
<evidence type="ECO:0000259" key="10">
    <source>
        <dbReference type="PROSITE" id="PS50165"/>
    </source>
</evidence>
<dbReference type="InterPro" id="IPR010994">
    <property type="entry name" value="RuvA_2-like"/>
</dbReference>
<dbReference type="InterPro" id="IPR001943">
    <property type="entry name" value="UVR_dom"/>
</dbReference>
<dbReference type="Proteomes" id="UP000886819">
    <property type="component" value="Unassembled WGS sequence"/>
</dbReference>
<keyword evidence="6 7" id="KW-0742">SOS response</keyword>
<gene>
    <name evidence="7 11" type="primary">uvrC</name>
    <name evidence="11" type="ORF">IAA66_03260</name>
</gene>
<dbReference type="GO" id="GO:0003677">
    <property type="term" value="F:DNA binding"/>
    <property type="evidence" value="ECO:0007669"/>
    <property type="project" value="UniProtKB-UniRule"/>
</dbReference>
<organism evidence="11 12">
    <name type="scientific">Candidatus Avichristensenella intestinipullorum</name>
    <dbReference type="NCBI Taxonomy" id="2840693"/>
    <lineage>
        <taxon>Bacteria</taxon>
        <taxon>Bacillati</taxon>
        <taxon>Bacillota</taxon>
        <taxon>Clostridia</taxon>
        <taxon>Candidatus Avichristensenella</taxon>
    </lineage>
</organism>
<sequence>MTEEVREKLRLLPDSPGCYLMRSEGEIIYVGKAVNLKNRVRSYFHGQGHSPKVAAMVARVDDFDIMLCDTNLEALILECNLIKQHKPYYNILLKDDKHYPYIRIDEREPFARVELVRRMQKDGARYFGPYIGANAVREVLEVLRQTFPLRTCSRPPDPQKPRRPCVHHEIGQCLAPCAGLVTQEAYAAQVREVVAFLSGRSAPVLARLKREMGEAAAAMQYERAALLRDRIRDVEGLLERQRAISTGGGERDIVAVAQDGLDAMAQVLHVRGGRMIGGDSFALERAGDEEAGEVIASFLMQYYEDGRLLPREVVAQALPEDADALERVLGERRGGPVRLLAPSRGEKRALVQMAQKNAADALEKRNARARRSYERTQGAAAALAEAIGLDRPPRRIEGFDISNTQGTLSVASMVVFLNGMPARREYRHYRIKTVEGANDFASMEEVLGRRFRRGLAERKKCEEAGAPPPESGFGDLPDLILIDGGPEQLAFARRAMQAAGGETPMFGLAKKLEEIWLPECEQPILLDRHSPALHLIQRLRDEAHRFAITHHRALRARQTVRSRLEDVPGVGPKRRAALWKRFSSMEALRAASVEEIAQTPGMSRPAAQALYQWLRGNVRPARKRTEEG</sequence>
<comment type="similarity">
    <text evidence="7">Belongs to the UvrC family.</text>
</comment>
<dbReference type="GO" id="GO:0009381">
    <property type="term" value="F:excinuclease ABC activity"/>
    <property type="evidence" value="ECO:0007669"/>
    <property type="project" value="UniProtKB-UniRule"/>
</dbReference>
<dbReference type="SUPFAM" id="SSF82771">
    <property type="entry name" value="GIY-YIG endonuclease"/>
    <property type="match status" value="1"/>
</dbReference>
<dbReference type="Pfam" id="PF08459">
    <property type="entry name" value="UvrC_RNaseH_dom"/>
    <property type="match status" value="1"/>
</dbReference>
<name>A0A9D0YVF3_9FIRM</name>
<dbReference type="GO" id="GO:0006289">
    <property type="term" value="P:nucleotide-excision repair"/>
    <property type="evidence" value="ECO:0007669"/>
    <property type="project" value="UniProtKB-UniRule"/>
</dbReference>
<keyword evidence="5 7" id="KW-0234">DNA repair</keyword>
<dbReference type="NCBIfam" id="TIGR00194">
    <property type="entry name" value="uvrC"/>
    <property type="match status" value="1"/>
</dbReference>
<dbReference type="InterPro" id="IPR035901">
    <property type="entry name" value="GIY-YIG_endonuc_sf"/>
</dbReference>
<dbReference type="EMBL" id="DVFI01000043">
    <property type="protein sequence ID" value="HIQ62590.1"/>
    <property type="molecule type" value="Genomic_DNA"/>
</dbReference>